<evidence type="ECO:0000313" key="3">
    <source>
        <dbReference type="RefSeq" id="XP_019641051.1"/>
    </source>
</evidence>
<accession>A0A6P5AGU3</accession>
<keyword evidence="2" id="KW-1185">Reference proteome</keyword>
<dbReference type="OrthoDB" id="10065749at2759"/>
<dbReference type="Proteomes" id="UP000515135">
    <property type="component" value="Unplaced"/>
</dbReference>
<dbReference type="Pfam" id="PF16044">
    <property type="entry name" value="DUF4796_C"/>
    <property type="match status" value="1"/>
</dbReference>
<evidence type="ECO:0000259" key="1">
    <source>
        <dbReference type="Pfam" id="PF16044"/>
    </source>
</evidence>
<gene>
    <name evidence="3" type="primary">LOC109482667</name>
</gene>
<name>A0A6P5AGU3_BRABE</name>
<dbReference type="KEGG" id="bbel:109482667"/>
<dbReference type="PANTHER" id="PTHR33963">
    <property type="entry name" value="MKRN2 OPPOSITE STRAND PROTEIN"/>
    <property type="match status" value="1"/>
</dbReference>
<dbReference type="PANTHER" id="PTHR33963:SF2">
    <property type="entry name" value="MKRN2 OPPOSITE STRAND PROTEIN"/>
    <property type="match status" value="1"/>
</dbReference>
<evidence type="ECO:0000313" key="2">
    <source>
        <dbReference type="Proteomes" id="UP000515135"/>
    </source>
</evidence>
<dbReference type="AlphaFoldDB" id="A0A6P5AGU3"/>
<reference evidence="3" key="1">
    <citation type="submission" date="2025-08" db="UniProtKB">
        <authorList>
            <consortium name="RefSeq"/>
        </authorList>
    </citation>
    <scope>IDENTIFICATION</scope>
    <source>
        <tissue evidence="3">Gonad</tissue>
    </source>
</reference>
<dbReference type="GeneID" id="109482667"/>
<dbReference type="RefSeq" id="XP_019641051.1">
    <property type="nucleotide sequence ID" value="XM_019785492.1"/>
</dbReference>
<dbReference type="InterPro" id="IPR053921">
    <property type="entry name" value="MKRN2OS-like_C"/>
</dbReference>
<feature type="domain" description="MKRN2 opposite strand protein-like C-terminal" evidence="1">
    <location>
        <begin position="47"/>
        <end position="201"/>
    </location>
</feature>
<protein>
    <submittedName>
        <fullName evidence="3">MKRN2 opposite strand protein-like</fullName>
    </submittedName>
</protein>
<organism evidence="2 3">
    <name type="scientific">Branchiostoma belcheri</name>
    <name type="common">Amphioxus</name>
    <dbReference type="NCBI Taxonomy" id="7741"/>
    <lineage>
        <taxon>Eukaryota</taxon>
        <taxon>Metazoa</taxon>
        <taxon>Chordata</taxon>
        <taxon>Cephalochordata</taxon>
        <taxon>Leptocardii</taxon>
        <taxon>Amphioxiformes</taxon>
        <taxon>Branchiostomatidae</taxon>
        <taxon>Branchiostoma</taxon>
    </lineage>
</organism>
<sequence>MAAPRKPVQILCFRHDTCQPTTQILCLDLPTTCPLCGRPIQTLLHPPFSLPNPFEDGHSRPFSVVVKPTCGTFLSDYHRSDDLHVGVTSSNGVVFNFDETGVHKDTAGWEESITVRLLQEKDFDIRECWDKCLNDYSLYWRPESYDENANNCFDFVLGFLRHVGYEYVNTKVLRSRQDFCKTLVIPEGVKAGKYIDLYRRLEREGFVVESTMGS</sequence>
<dbReference type="InterPro" id="IPR032016">
    <property type="entry name" value="MKRN2OS-like"/>
</dbReference>
<proteinExistence type="predicted"/>